<name>A0A437PU88_9BACT</name>
<dbReference type="Pfam" id="PF25917">
    <property type="entry name" value="BSH_RND"/>
    <property type="match status" value="1"/>
</dbReference>
<feature type="domain" description="CusB-like beta-barrel" evidence="6">
    <location>
        <begin position="215"/>
        <end position="285"/>
    </location>
</feature>
<dbReference type="Pfam" id="PF25967">
    <property type="entry name" value="RND-MFP_C"/>
    <property type="match status" value="1"/>
</dbReference>
<dbReference type="RefSeq" id="WP_127803065.1">
    <property type="nucleotide sequence ID" value="NZ_SACY01000002.1"/>
</dbReference>
<keyword evidence="9" id="KW-1185">Reference proteome</keyword>
<evidence type="ECO:0000256" key="4">
    <source>
        <dbReference type="SAM" id="MobiDB-lite"/>
    </source>
</evidence>
<dbReference type="NCBIfam" id="TIGR01730">
    <property type="entry name" value="RND_mfp"/>
    <property type="match status" value="1"/>
</dbReference>
<feature type="domain" description="Multidrug resistance protein MdtA-like barrel-sandwich hybrid" evidence="5">
    <location>
        <begin position="82"/>
        <end position="205"/>
    </location>
</feature>
<feature type="domain" description="Multidrug resistance protein MdtA-like C-terminal permuted SH3" evidence="7">
    <location>
        <begin position="293"/>
        <end position="350"/>
    </location>
</feature>
<dbReference type="Gene3D" id="2.40.30.170">
    <property type="match status" value="1"/>
</dbReference>
<evidence type="ECO:0000256" key="3">
    <source>
        <dbReference type="ARBA" id="ARBA00022448"/>
    </source>
</evidence>
<dbReference type="Proteomes" id="UP000282832">
    <property type="component" value="Unassembled WGS sequence"/>
</dbReference>
<dbReference type="InterPro" id="IPR058625">
    <property type="entry name" value="MdtA-like_BSH"/>
</dbReference>
<comment type="similarity">
    <text evidence="2">Belongs to the membrane fusion protein (MFP) (TC 8.A.1) family.</text>
</comment>
<reference evidence="8 9" key="1">
    <citation type="submission" date="2019-01" db="EMBL/GenBank/DDBJ databases">
        <authorList>
            <person name="Chen W.-M."/>
        </authorList>
    </citation>
    <scope>NUCLEOTIDE SEQUENCE [LARGE SCALE GENOMIC DNA]</scope>
    <source>
        <strain evidence="8 9">FSY-15</strain>
    </source>
</reference>
<dbReference type="InterPro" id="IPR006143">
    <property type="entry name" value="RND_pump_MFP"/>
</dbReference>
<dbReference type="OrthoDB" id="9806939at2"/>
<dbReference type="GO" id="GO:0015562">
    <property type="term" value="F:efflux transmembrane transporter activity"/>
    <property type="evidence" value="ECO:0007669"/>
    <property type="project" value="TreeGrafter"/>
</dbReference>
<evidence type="ECO:0000259" key="6">
    <source>
        <dbReference type="Pfam" id="PF25954"/>
    </source>
</evidence>
<dbReference type="Gene3D" id="2.40.50.100">
    <property type="match status" value="1"/>
</dbReference>
<evidence type="ECO:0000256" key="1">
    <source>
        <dbReference type="ARBA" id="ARBA00004196"/>
    </source>
</evidence>
<evidence type="ECO:0000313" key="8">
    <source>
        <dbReference type="EMBL" id="RVU25824.1"/>
    </source>
</evidence>
<dbReference type="AlphaFoldDB" id="A0A437PU88"/>
<protein>
    <submittedName>
        <fullName evidence="8">Efflux RND transporter periplasmic adaptor subunit</fullName>
    </submittedName>
</protein>
<dbReference type="Gene3D" id="2.40.420.20">
    <property type="match status" value="1"/>
</dbReference>
<keyword evidence="3" id="KW-0813">Transport</keyword>
<evidence type="ECO:0000313" key="9">
    <source>
        <dbReference type="Proteomes" id="UP000282832"/>
    </source>
</evidence>
<feature type="compositionally biased region" description="Basic and acidic residues" evidence="4">
    <location>
        <begin position="34"/>
        <end position="44"/>
    </location>
</feature>
<sequence length="366" mass="39597">MNKSTKTLVTILAILLIVGLAFYPKIKKLTAEPDKKEAGKDKGGKGGPGGKGGKTAVVVTVVKPTRLDDMISSTGSILPNEEVEIHAEISGKIIQLNLKEGDIVQQGGILFKINDDDLQARLRKLSFNKKLAEDNEARQKVLLQKEAISQREYDIAVNSVNTIQADIEDLKVQISKCIVKAPFSGRIGFRYVSLGSYITPSTKIATLTSSNPAKIEFAIPAKYANAIHRGNTIEFTTENEEVTYKGNVYAIDPKIDPQTRTLQIRATSPNPANKLVPGAFAKIDLILKSKGSAIMIPTEAIIPEARGNKVFLVKNGKSVPQMVVLGTRGDKTVEILSGLSKGDTLITNGIIQVKPDGEVEIKEVVE</sequence>
<evidence type="ECO:0000259" key="5">
    <source>
        <dbReference type="Pfam" id="PF25917"/>
    </source>
</evidence>
<accession>A0A437PU88</accession>
<dbReference type="EMBL" id="SACY01000002">
    <property type="protein sequence ID" value="RVU25824.1"/>
    <property type="molecule type" value="Genomic_DNA"/>
</dbReference>
<evidence type="ECO:0000256" key="2">
    <source>
        <dbReference type="ARBA" id="ARBA00009477"/>
    </source>
</evidence>
<dbReference type="PANTHER" id="PTHR30469:SF36">
    <property type="entry name" value="BLL3903 PROTEIN"/>
    <property type="match status" value="1"/>
</dbReference>
<feature type="region of interest" description="Disordered" evidence="4">
    <location>
        <begin position="34"/>
        <end position="53"/>
    </location>
</feature>
<comment type="subcellular location">
    <subcellularLocation>
        <location evidence="1">Cell envelope</location>
    </subcellularLocation>
</comment>
<dbReference type="InterPro" id="IPR058792">
    <property type="entry name" value="Beta-barrel_RND_2"/>
</dbReference>
<comment type="caution">
    <text evidence="8">The sequence shown here is derived from an EMBL/GenBank/DDBJ whole genome shotgun (WGS) entry which is preliminary data.</text>
</comment>
<evidence type="ECO:0000259" key="7">
    <source>
        <dbReference type="Pfam" id="PF25967"/>
    </source>
</evidence>
<proteinExistence type="inferred from homology"/>
<dbReference type="SUPFAM" id="SSF111369">
    <property type="entry name" value="HlyD-like secretion proteins"/>
    <property type="match status" value="1"/>
</dbReference>
<organism evidence="8 9">
    <name type="scientific">Sandaracinomonas limnophila</name>
    <dbReference type="NCBI Taxonomy" id="1862386"/>
    <lineage>
        <taxon>Bacteria</taxon>
        <taxon>Pseudomonadati</taxon>
        <taxon>Bacteroidota</taxon>
        <taxon>Cytophagia</taxon>
        <taxon>Cytophagales</taxon>
        <taxon>Flectobacillaceae</taxon>
        <taxon>Sandaracinomonas</taxon>
    </lineage>
</organism>
<gene>
    <name evidence="8" type="ORF">EOJ36_05240</name>
</gene>
<dbReference type="PANTHER" id="PTHR30469">
    <property type="entry name" value="MULTIDRUG RESISTANCE PROTEIN MDTA"/>
    <property type="match status" value="1"/>
</dbReference>
<dbReference type="InterPro" id="IPR058627">
    <property type="entry name" value="MdtA-like_C"/>
</dbReference>
<dbReference type="Gene3D" id="1.10.287.470">
    <property type="entry name" value="Helix hairpin bin"/>
    <property type="match status" value="1"/>
</dbReference>
<dbReference type="GO" id="GO:1990281">
    <property type="term" value="C:efflux pump complex"/>
    <property type="evidence" value="ECO:0007669"/>
    <property type="project" value="TreeGrafter"/>
</dbReference>
<dbReference type="Pfam" id="PF25954">
    <property type="entry name" value="Beta-barrel_RND_2"/>
    <property type="match status" value="1"/>
</dbReference>